<evidence type="ECO:0000256" key="4">
    <source>
        <dbReference type="ARBA" id="ARBA00022960"/>
    </source>
</evidence>
<dbReference type="InterPro" id="IPR050979">
    <property type="entry name" value="LD-transpeptidase"/>
</dbReference>
<evidence type="ECO:0000256" key="5">
    <source>
        <dbReference type="ARBA" id="ARBA00022984"/>
    </source>
</evidence>
<dbReference type="Pfam" id="PF03734">
    <property type="entry name" value="YkuD"/>
    <property type="match status" value="1"/>
</dbReference>
<dbReference type="Gene3D" id="2.40.440.10">
    <property type="entry name" value="L,D-transpeptidase catalytic domain-like"/>
    <property type="match status" value="1"/>
</dbReference>
<sequence>MNKIKLLSKLVLIISITLLVGLKFCCPKDDDNILGLNTLENKTFIQDSLPYTIKVNRDIVVEHYFEFMDSLVEKYDFHTPYNLTEHLLVRTNYWILDKLQNTDYYIMKALDSFVYNQKEIIVLPKNSFIKIPDSISASKLINSFKNTLIDVNIPEFKLRIYEDSVRLYEFLIRVGRHEKKYLKMSGRVEDLRTKTGTGIIVNFVKNPRYVNPVNNHQYLVTRRDDKKVTKLPKIPFLETKINGVKNGQLIHPTTNPITLGKAYSNGCIGTREADAWVIYYYAPIDTKIKIRYDLMVINENGETKVLEDIYRYAK</sequence>
<evidence type="ECO:0000256" key="7">
    <source>
        <dbReference type="PROSITE-ProRule" id="PRU01373"/>
    </source>
</evidence>
<dbReference type="PROSITE" id="PS52029">
    <property type="entry name" value="LD_TPASE"/>
    <property type="match status" value="1"/>
</dbReference>
<dbReference type="SUPFAM" id="SSF141523">
    <property type="entry name" value="L,D-transpeptidase catalytic domain-like"/>
    <property type="match status" value="1"/>
</dbReference>
<dbReference type="InterPro" id="IPR005490">
    <property type="entry name" value="LD_TPept_cat_dom"/>
</dbReference>
<dbReference type="PANTHER" id="PTHR30582">
    <property type="entry name" value="L,D-TRANSPEPTIDASE"/>
    <property type="match status" value="1"/>
</dbReference>
<evidence type="ECO:0000256" key="3">
    <source>
        <dbReference type="ARBA" id="ARBA00022679"/>
    </source>
</evidence>
<dbReference type="EMBL" id="BAABAV010000002">
    <property type="protein sequence ID" value="GAA4269963.1"/>
    <property type="molecule type" value="Genomic_DNA"/>
</dbReference>
<name>A0ABP8ECK1_9FLAO</name>
<organism evidence="9 10">
    <name type="scientific">Hyunsoonleella aestuarii</name>
    <dbReference type="NCBI Taxonomy" id="912802"/>
    <lineage>
        <taxon>Bacteria</taxon>
        <taxon>Pseudomonadati</taxon>
        <taxon>Bacteroidota</taxon>
        <taxon>Flavobacteriia</taxon>
        <taxon>Flavobacteriales</taxon>
        <taxon>Flavobacteriaceae</taxon>
    </lineage>
</organism>
<dbReference type="CDD" id="cd16913">
    <property type="entry name" value="YkuD_like"/>
    <property type="match status" value="1"/>
</dbReference>
<keyword evidence="3" id="KW-0808">Transferase</keyword>
<dbReference type="InterPro" id="IPR038063">
    <property type="entry name" value="Transpep_catalytic_dom"/>
</dbReference>
<dbReference type="Proteomes" id="UP001500027">
    <property type="component" value="Unassembled WGS sequence"/>
</dbReference>
<comment type="pathway">
    <text evidence="1 7">Cell wall biogenesis; peptidoglycan biosynthesis.</text>
</comment>
<evidence type="ECO:0000256" key="1">
    <source>
        <dbReference type="ARBA" id="ARBA00004752"/>
    </source>
</evidence>
<evidence type="ECO:0000256" key="2">
    <source>
        <dbReference type="ARBA" id="ARBA00005992"/>
    </source>
</evidence>
<evidence type="ECO:0000313" key="10">
    <source>
        <dbReference type="Proteomes" id="UP001500027"/>
    </source>
</evidence>
<keyword evidence="5 7" id="KW-0573">Peptidoglycan synthesis</keyword>
<keyword evidence="4 7" id="KW-0133">Cell shape</keyword>
<comment type="caution">
    <text evidence="9">The sequence shown here is derived from an EMBL/GenBank/DDBJ whole genome shotgun (WGS) entry which is preliminary data.</text>
</comment>
<protein>
    <recommendedName>
        <fullName evidence="8">L,D-TPase catalytic domain-containing protein</fullName>
    </recommendedName>
</protein>
<evidence type="ECO:0000256" key="6">
    <source>
        <dbReference type="ARBA" id="ARBA00023316"/>
    </source>
</evidence>
<feature type="active site" description="Nucleophile" evidence="7">
    <location>
        <position position="267"/>
    </location>
</feature>
<comment type="similarity">
    <text evidence="2">Belongs to the YkuD family.</text>
</comment>
<keyword evidence="6 7" id="KW-0961">Cell wall biogenesis/degradation</keyword>
<gene>
    <name evidence="9" type="ORF">GCM10022257_20640</name>
</gene>
<keyword evidence="10" id="KW-1185">Reference proteome</keyword>
<proteinExistence type="inferred from homology"/>
<reference evidence="10" key="1">
    <citation type="journal article" date="2019" name="Int. J. Syst. Evol. Microbiol.">
        <title>The Global Catalogue of Microorganisms (GCM) 10K type strain sequencing project: providing services to taxonomists for standard genome sequencing and annotation.</title>
        <authorList>
            <consortium name="The Broad Institute Genomics Platform"/>
            <consortium name="The Broad Institute Genome Sequencing Center for Infectious Disease"/>
            <person name="Wu L."/>
            <person name="Ma J."/>
        </authorList>
    </citation>
    <scope>NUCLEOTIDE SEQUENCE [LARGE SCALE GENOMIC DNA]</scope>
    <source>
        <strain evidence="10">JCM 17452</strain>
    </source>
</reference>
<evidence type="ECO:0000313" key="9">
    <source>
        <dbReference type="EMBL" id="GAA4269963.1"/>
    </source>
</evidence>
<feature type="active site" description="Proton donor/acceptor" evidence="7">
    <location>
        <position position="251"/>
    </location>
</feature>
<evidence type="ECO:0000259" key="8">
    <source>
        <dbReference type="PROSITE" id="PS52029"/>
    </source>
</evidence>
<feature type="domain" description="L,D-TPase catalytic" evidence="8">
    <location>
        <begin position="147"/>
        <end position="291"/>
    </location>
</feature>
<dbReference type="RefSeq" id="WP_139002348.1">
    <property type="nucleotide sequence ID" value="NZ_BAABAV010000002.1"/>
</dbReference>
<accession>A0ABP8ECK1</accession>